<keyword evidence="6" id="KW-0206">Cytoskeleton</keyword>
<comment type="similarity">
    <text evidence="2">Belongs to the nudE family.</text>
</comment>
<dbReference type="GO" id="GO:0047496">
    <property type="term" value="P:vesicle transport along microtubule"/>
    <property type="evidence" value="ECO:0007669"/>
    <property type="project" value="TreeGrafter"/>
</dbReference>
<feature type="domain" description="NUDE" evidence="9">
    <location>
        <begin position="128"/>
        <end position="296"/>
    </location>
</feature>
<keyword evidence="5 7" id="KW-0175">Coiled coil</keyword>
<feature type="region of interest" description="Disordered" evidence="8">
    <location>
        <begin position="193"/>
        <end position="619"/>
    </location>
</feature>
<evidence type="ECO:0000256" key="3">
    <source>
        <dbReference type="ARBA" id="ARBA00022490"/>
    </source>
</evidence>
<dbReference type="InterPro" id="IPR006964">
    <property type="entry name" value="NUDE_dom"/>
</dbReference>
<name>A0A6A6CE36_ZASCE</name>
<dbReference type="GO" id="GO:0007059">
    <property type="term" value="P:chromosome segregation"/>
    <property type="evidence" value="ECO:0007669"/>
    <property type="project" value="TreeGrafter"/>
</dbReference>
<dbReference type="GO" id="GO:0000132">
    <property type="term" value="P:establishment of mitotic spindle orientation"/>
    <property type="evidence" value="ECO:0007669"/>
    <property type="project" value="TreeGrafter"/>
</dbReference>
<proteinExistence type="inferred from homology"/>
<keyword evidence="4" id="KW-0493">Microtubule</keyword>
<evidence type="ECO:0000256" key="4">
    <source>
        <dbReference type="ARBA" id="ARBA00022701"/>
    </source>
</evidence>
<dbReference type="GO" id="GO:0007020">
    <property type="term" value="P:microtubule nucleation"/>
    <property type="evidence" value="ECO:0007669"/>
    <property type="project" value="TreeGrafter"/>
</dbReference>
<accession>A0A6A6CE36</accession>
<evidence type="ECO:0000313" key="10">
    <source>
        <dbReference type="EMBL" id="KAF2165464.1"/>
    </source>
</evidence>
<feature type="compositionally biased region" description="Low complexity" evidence="8">
    <location>
        <begin position="453"/>
        <end position="470"/>
    </location>
</feature>
<feature type="compositionally biased region" description="Basic and acidic residues" evidence="8">
    <location>
        <begin position="251"/>
        <end position="260"/>
    </location>
</feature>
<feature type="compositionally biased region" description="Polar residues" evidence="8">
    <location>
        <begin position="294"/>
        <end position="306"/>
    </location>
</feature>
<keyword evidence="11" id="KW-1185">Reference proteome</keyword>
<evidence type="ECO:0000256" key="5">
    <source>
        <dbReference type="ARBA" id="ARBA00023054"/>
    </source>
</evidence>
<dbReference type="EMBL" id="ML993600">
    <property type="protein sequence ID" value="KAF2165464.1"/>
    <property type="molecule type" value="Genomic_DNA"/>
</dbReference>
<feature type="compositionally biased region" description="Low complexity" evidence="8">
    <location>
        <begin position="486"/>
        <end position="501"/>
    </location>
</feature>
<dbReference type="GO" id="GO:0008017">
    <property type="term" value="F:microtubule binding"/>
    <property type="evidence" value="ECO:0007669"/>
    <property type="project" value="InterPro"/>
</dbReference>
<reference evidence="10" key="1">
    <citation type="journal article" date="2020" name="Stud. Mycol.">
        <title>101 Dothideomycetes genomes: a test case for predicting lifestyles and emergence of pathogens.</title>
        <authorList>
            <person name="Haridas S."/>
            <person name="Albert R."/>
            <person name="Binder M."/>
            <person name="Bloem J."/>
            <person name="Labutti K."/>
            <person name="Salamov A."/>
            <person name="Andreopoulos B."/>
            <person name="Baker S."/>
            <person name="Barry K."/>
            <person name="Bills G."/>
            <person name="Bluhm B."/>
            <person name="Cannon C."/>
            <person name="Castanera R."/>
            <person name="Culley D."/>
            <person name="Daum C."/>
            <person name="Ezra D."/>
            <person name="Gonzalez J."/>
            <person name="Henrissat B."/>
            <person name="Kuo A."/>
            <person name="Liang C."/>
            <person name="Lipzen A."/>
            <person name="Lutzoni F."/>
            <person name="Magnuson J."/>
            <person name="Mondo S."/>
            <person name="Nolan M."/>
            <person name="Ohm R."/>
            <person name="Pangilinan J."/>
            <person name="Park H.-J."/>
            <person name="Ramirez L."/>
            <person name="Alfaro M."/>
            <person name="Sun H."/>
            <person name="Tritt A."/>
            <person name="Yoshinaga Y."/>
            <person name="Zwiers L.-H."/>
            <person name="Turgeon B."/>
            <person name="Goodwin S."/>
            <person name="Spatafora J."/>
            <person name="Crous P."/>
            <person name="Grigoriev I."/>
        </authorList>
    </citation>
    <scope>NUCLEOTIDE SEQUENCE</scope>
    <source>
        <strain evidence="10">ATCC 36951</strain>
    </source>
</reference>
<feature type="compositionally biased region" description="Polar residues" evidence="8">
    <location>
        <begin position="323"/>
        <end position="334"/>
    </location>
</feature>
<dbReference type="PANTHER" id="PTHR10921:SF1">
    <property type="entry name" value="NUCLEAR DISTRIBUTION PROTEIN NUDE HOMOLOG"/>
    <property type="match status" value="1"/>
</dbReference>
<feature type="coiled-coil region" evidence="7">
    <location>
        <begin position="23"/>
        <end position="177"/>
    </location>
</feature>
<evidence type="ECO:0000256" key="6">
    <source>
        <dbReference type="ARBA" id="ARBA00023212"/>
    </source>
</evidence>
<dbReference type="AlphaFoldDB" id="A0A6A6CE36"/>
<feature type="compositionally biased region" description="Polar residues" evidence="8">
    <location>
        <begin position="565"/>
        <end position="574"/>
    </location>
</feature>
<dbReference type="GO" id="GO:0005874">
    <property type="term" value="C:microtubule"/>
    <property type="evidence" value="ECO:0007669"/>
    <property type="project" value="UniProtKB-KW"/>
</dbReference>
<sequence>MSSSPLRPGADLKEQLDWYKTQYAQLETDLSDFQASSKDLEEQLEKDVETAEKNERKWKEQVEKLKFEVEEWKTKHNKAKTESNTAQNALQKEITTMRETTRSLQLQLRDTEVMNDDYERQARNTETSLEDMESKYNAALERGVLLEETIRSGEQEREELRIETQRLRDELGDLKIENEITLEKLRLAEDTIDNLRGGKPSPLPVDHLRARSPASEASGITPLSPTASTPPPKSDTASDAPTPPSPPLSDDPTHGKREQKTPVPAIRRRSLIPDSAATPRPRGLPAKHSRGPSVASTASTAMSDINRSMKPPTSRPKPARPSNAPSNLPRSDSLYQIRGLIGRMQKIEERVQNARSKLPAPGSTPRGSPRAGSALGEAIPSSVTVRRSSKRPTASRTSSMADDTSIIEEDPSSGATQRRESHIKRLSFGIPRPASQATHRSDIPDRPPSAMDRPPSMAASRPSSRASVASQPNRPPSRSGARTELGHYSGTTSSTSAGTHHIPGRPRSSLGGSYATHGHRPSSSLTDVRRRAAESEDSALTATPSRRTTLEKSGIRGPSALPTPSALNKSQNGGIRQIPRPGGVRTSNNFAQVKEEGDDAGDMKPPPRRRQMSEVGETY</sequence>
<gene>
    <name evidence="10" type="ORF">M409DRAFT_55854</name>
</gene>
<dbReference type="OrthoDB" id="5877028at2759"/>
<dbReference type="Gene3D" id="6.10.250.1080">
    <property type="match status" value="1"/>
</dbReference>
<evidence type="ECO:0000313" key="11">
    <source>
        <dbReference type="Proteomes" id="UP000799537"/>
    </source>
</evidence>
<dbReference type="GO" id="GO:0051642">
    <property type="term" value="P:centrosome localization"/>
    <property type="evidence" value="ECO:0007669"/>
    <property type="project" value="TreeGrafter"/>
</dbReference>
<dbReference type="PANTHER" id="PTHR10921">
    <property type="entry name" value="NUCLEAR DISTRIBUTION PROTEIN NUDE HOMOLOG 1"/>
    <property type="match status" value="1"/>
</dbReference>
<dbReference type="GeneID" id="54566387"/>
<organism evidence="10 11">
    <name type="scientific">Zasmidium cellare ATCC 36951</name>
    <dbReference type="NCBI Taxonomy" id="1080233"/>
    <lineage>
        <taxon>Eukaryota</taxon>
        <taxon>Fungi</taxon>
        <taxon>Dikarya</taxon>
        <taxon>Ascomycota</taxon>
        <taxon>Pezizomycotina</taxon>
        <taxon>Dothideomycetes</taxon>
        <taxon>Dothideomycetidae</taxon>
        <taxon>Mycosphaerellales</taxon>
        <taxon>Mycosphaerellaceae</taxon>
        <taxon>Zasmidium</taxon>
    </lineage>
</organism>
<dbReference type="GO" id="GO:0005871">
    <property type="term" value="C:kinesin complex"/>
    <property type="evidence" value="ECO:0007669"/>
    <property type="project" value="TreeGrafter"/>
</dbReference>
<dbReference type="Pfam" id="PF04880">
    <property type="entry name" value="NUDE_C"/>
    <property type="match status" value="1"/>
</dbReference>
<dbReference type="InterPro" id="IPR033494">
    <property type="entry name" value="NUDE"/>
</dbReference>
<evidence type="ECO:0000259" key="9">
    <source>
        <dbReference type="Pfam" id="PF04880"/>
    </source>
</evidence>
<feature type="compositionally biased region" description="Polar residues" evidence="8">
    <location>
        <begin position="538"/>
        <end position="547"/>
    </location>
</feature>
<dbReference type="Proteomes" id="UP000799537">
    <property type="component" value="Unassembled WGS sequence"/>
</dbReference>
<evidence type="ECO:0000256" key="2">
    <source>
        <dbReference type="ARBA" id="ARBA00007429"/>
    </source>
</evidence>
<protein>
    <recommendedName>
        <fullName evidence="9">NUDE domain-containing protein</fullName>
    </recommendedName>
</protein>
<keyword evidence="3" id="KW-0963">Cytoplasm</keyword>
<evidence type="ECO:0000256" key="1">
    <source>
        <dbReference type="ARBA" id="ARBA00004245"/>
    </source>
</evidence>
<evidence type="ECO:0000256" key="7">
    <source>
        <dbReference type="SAM" id="Coils"/>
    </source>
</evidence>
<evidence type="ECO:0000256" key="8">
    <source>
        <dbReference type="SAM" id="MobiDB-lite"/>
    </source>
</evidence>
<dbReference type="GO" id="GO:0000776">
    <property type="term" value="C:kinetochore"/>
    <property type="evidence" value="ECO:0007669"/>
    <property type="project" value="TreeGrafter"/>
</dbReference>
<comment type="subcellular location">
    <subcellularLocation>
        <location evidence="1">Cytoplasm</location>
        <location evidence="1">Cytoskeleton</location>
    </subcellularLocation>
</comment>
<dbReference type="RefSeq" id="XP_033666353.1">
    <property type="nucleotide sequence ID" value="XM_033813115.1"/>
</dbReference>
<feature type="compositionally biased region" description="Polar residues" evidence="8">
    <location>
        <begin position="381"/>
        <end position="402"/>
    </location>
</feature>